<dbReference type="Pfam" id="PF00296">
    <property type="entry name" value="Bac_luciferase"/>
    <property type="match status" value="1"/>
</dbReference>
<dbReference type="PANTHER" id="PTHR43244:SF1">
    <property type="entry name" value="5,10-METHYLENETETRAHYDROMETHANOPTERIN REDUCTASE"/>
    <property type="match status" value="1"/>
</dbReference>
<gene>
    <name evidence="3" type="ORF">FJZ47_04155</name>
</gene>
<proteinExistence type="predicted"/>
<protein>
    <submittedName>
        <fullName evidence="3">LLM class flavin-dependent oxidoreductase</fullName>
    </submittedName>
</protein>
<dbReference type="EMBL" id="VGLS01000080">
    <property type="protein sequence ID" value="MBM3222984.1"/>
    <property type="molecule type" value="Genomic_DNA"/>
</dbReference>
<dbReference type="InterPro" id="IPR036661">
    <property type="entry name" value="Luciferase-like_sf"/>
</dbReference>
<evidence type="ECO:0000256" key="1">
    <source>
        <dbReference type="ARBA" id="ARBA00023002"/>
    </source>
</evidence>
<dbReference type="GO" id="GO:0016705">
    <property type="term" value="F:oxidoreductase activity, acting on paired donors, with incorporation or reduction of molecular oxygen"/>
    <property type="evidence" value="ECO:0007669"/>
    <property type="project" value="InterPro"/>
</dbReference>
<dbReference type="InterPro" id="IPR011251">
    <property type="entry name" value="Luciferase-like_dom"/>
</dbReference>
<dbReference type="AlphaFoldDB" id="A0A937W019"/>
<name>A0A937W019_UNCTE</name>
<accession>A0A937W019</accession>
<evidence type="ECO:0000259" key="2">
    <source>
        <dbReference type="Pfam" id="PF00296"/>
    </source>
</evidence>
<sequence length="354" mass="39150">MRFSICVMANVDEIGFFAHAEQLGYDAVWVTDSQMLFSDCYVVLALAAQHTTRLRLGPGTAICGTRIPPVHAAAMATLNRLAPGRVHLGIGTGNTAMRSMGQKPMRIKDYAEYLRVLRALLRGETVDYTYNGVTRPVKILMHDDRYMNLEPPIPLYVSGFGPRAMALAGAYGDGLVFAIPPRGVPVSEALGHVQRGAAQAGRPLTAFRNCALTNIALLQPGEAVDSERIIRLIGPNVMASVYYFYDEVQEKGIDPPDFLKPLWQRYCALLADVPPAYRHLRTHEWHYTALHPGEAALLDAELIRATCIVGTAEQVVEQIQELAHDGLQEIMFATGVDEKWQFAETFARQVMARL</sequence>
<dbReference type="PANTHER" id="PTHR43244">
    <property type="match status" value="1"/>
</dbReference>
<reference evidence="3" key="1">
    <citation type="submission" date="2019-03" db="EMBL/GenBank/DDBJ databases">
        <title>Lake Tanganyika Metagenome-Assembled Genomes (MAGs).</title>
        <authorList>
            <person name="Tran P."/>
        </authorList>
    </citation>
    <scope>NUCLEOTIDE SEQUENCE</scope>
    <source>
        <strain evidence="3">K_DeepCast_65m_m2_066</strain>
    </source>
</reference>
<dbReference type="Gene3D" id="3.20.20.30">
    <property type="entry name" value="Luciferase-like domain"/>
    <property type="match status" value="1"/>
</dbReference>
<organism evidence="3 4">
    <name type="scientific">Tectimicrobiota bacterium</name>
    <dbReference type="NCBI Taxonomy" id="2528274"/>
    <lineage>
        <taxon>Bacteria</taxon>
        <taxon>Pseudomonadati</taxon>
        <taxon>Nitrospinota/Tectimicrobiota group</taxon>
        <taxon>Candidatus Tectimicrobiota</taxon>
    </lineage>
</organism>
<evidence type="ECO:0000313" key="3">
    <source>
        <dbReference type="EMBL" id="MBM3222984.1"/>
    </source>
</evidence>
<dbReference type="Proteomes" id="UP000712673">
    <property type="component" value="Unassembled WGS sequence"/>
</dbReference>
<feature type="domain" description="Luciferase-like" evidence="2">
    <location>
        <begin position="16"/>
        <end position="327"/>
    </location>
</feature>
<dbReference type="SUPFAM" id="SSF51679">
    <property type="entry name" value="Bacterial luciferase-like"/>
    <property type="match status" value="1"/>
</dbReference>
<comment type="caution">
    <text evidence="3">The sequence shown here is derived from an EMBL/GenBank/DDBJ whole genome shotgun (WGS) entry which is preliminary data.</text>
</comment>
<dbReference type="InterPro" id="IPR050564">
    <property type="entry name" value="F420-G6PD/mer"/>
</dbReference>
<evidence type="ECO:0000313" key="4">
    <source>
        <dbReference type="Proteomes" id="UP000712673"/>
    </source>
</evidence>
<keyword evidence="1" id="KW-0560">Oxidoreductase</keyword>